<dbReference type="InterPro" id="IPR007016">
    <property type="entry name" value="O-antigen_ligase-rel_domated"/>
</dbReference>
<dbReference type="PANTHER" id="PTHR37422:SF13">
    <property type="entry name" value="LIPOPOLYSACCHARIDE BIOSYNTHESIS PROTEIN PA4999-RELATED"/>
    <property type="match status" value="1"/>
</dbReference>
<sequence>MDRLFLATLGVASALIWVGVLVGIALKRRKEAGGQRRPDVPWMPILVVIAWANGVVPSFLNLVIAGRPPVDISASTTLAPPAAMAARFLPMLFVLFCAAALLHEKERPPAVGAGRMCLFLAPWAMGQLATLAAGKSIGPMTLVLLPVLALVAWKIGPPLRDLRIVGILTAVTAAGSLVLWKFAPEVGAVSAPSTGAKAALDQLLAGPYNHPNTLGMALVVGLPAVALFANRRWRFIATVVVVAATWLTGSRTAQFSVALILVAMYVLPRTGRARRGFFLLAAVLLISTLVLIPLTTTDPNAYSERGRIWMTSRDSWAGSPLFGGGVTFYPDTGRYVTAFGSFAFHGHNLFIHFLTTSGIVGAGALVIVVLAAVKASQRYLSRGHIFPAAFVLGFLALAFLEVATDFQNLSTLGFAVWTSLAVILFSHDQVTPTTSAPIRQAPAAHRLRA</sequence>
<dbReference type="EMBL" id="BAABBA010000005">
    <property type="protein sequence ID" value="GAA4286881.1"/>
    <property type="molecule type" value="Genomic_DNA"/>
</dbReference>
<protein>
    <recommendedName>
        <fullName evidence="6">O-antigen ligase-related domain-containing protein</fullName>
    </recommendedName>
</protein>
<keyword evidence="2 5" id="KW-0812">Transmembrane</keyword>
<dbReference type="Proteomes" id="UP001499841">
    <property type="component" value="Unassembled WGS sequence"/>
</dbReference>
<comment type="subcellular location">
    <subcellularLocation>
        <location evidence="1">Membrane</location>
        <topology evidence="1">Multi-pass membrane protein</topology>
    </subcellularLocation>
</comment>
<evidence type="ECO:0000256" key="1">
    <source>
        <dbReference type="ARBA" id="ARBA00004141"/>
    </source>
</evidence>
<evidence type="ECO:0000313" key="7">
    <source>
        <dbReference type="EMBL" id="GAA4286881.1"/>
    </source>
</evidence>
<evidence type="ECO:0000256" key="5">
    <source>
        <dbReference type="SAM" id="Phobius"/>
    </source>
</evidence>
<feature type="transmembrane region" description="Helical" evidence="5">
    <location>
        <begin position="114"/>
        <end position="131"/>
    </location>
</feature>
<evidence type="ECO:0000256" key="2">
    <source>
        <dbReference type="ARBA" id="ARBA00022692"/>
    </source>
</evidence>
<feature type="transmembrane region" description="Helical" evidence="5">
    <location>
        <begin position="6"/>
        <end position="26"/>
    </location>
</feature>
<name>A0ABP8ESC0_9MICO</name>
<evidence type="ECO:0000259" key="6">
    <source>
        <dbReference type="Pfam" id="PF04932"/>
    </source>
</evidence>
<dbReference type="RefSeq" id="WP_345038889.1">
    <property type="nucleotide sequence ID" value="NZ_BAABBA010000005.1"/>
</dbReference>
<dbReference type="InterPro" id="IPR051533">
    <property type="entry name" value="WaaL-like"/>
</dbReference>
<comment type="caution">
    <text evidence="7">The sequence shown here is derived from an EMBL/GenBank/DDBJ whole genome shotgun (WGS) entry which is preliminary data.</text>
</comment>
<dbReference type="Pfam" id="PF04932">
    <property type="entry name" value="Wzy_C"/>
    <property type="match status" value="1"/>
</dbReference>
<organism evidence="7 8">
    <name type="scientific">Georgenia daeguensis</name>
    <dbReference type="NCBI Taxonomy" id="908355"/>
    <lineage>
        <taxon>Bacteria</taxon>
        <taxon>Bacillati</taxon>
        <taxon>Actinomycetota</taxon>
        <taxon>Actinomycetes</taxon>
        <taxon>Micrococcales</taxon>
        <taxon>Bogoriellaceae</taxon>
        <taxon>Georgenia</taxon>
    </lineage>
</organism>
<feature type="transmembrane region" description="Helical" evidence="5">
    <location>
        <begin position="349"/>
        <end position="373"/>
    </location>
</feature>
<accession>A0ABP8ESC0</accession>
<gene>
    <name evidence="7" type="ORF">GCM10022262_12400</name>
</gene>
<evidence type="ECO:0000256" key="3">
    <source>
        <dbReference type="ARBA" id="ARBA00022989"/>
    </source>
</evidence>
<reference evidence="8" key="1">
    <citation type="journal article" date="2019" name="Int. J. Syst. Evol. Microbiol.">
        <title>The Global Catalogue of Microorganisms (GCM) 10K type strain sequencing project: providing services to taxonomists for standard genome sequencing and annotation.</title>
        <authorList>
            <consortium name="The Broad Institute Genomics Platform"/>
            <consortium name="The Broad Institute Genome Sequencing Center for Infectious Disease"/>
            <person name="Wu L."/>
            <person name="Ma J."/>
        </authorList>
    </citation>
    <scope>NUCLEOTIDE SEQUENCE [LARGE SCALE GENOMIC DNA]</scope>
    <source>
        <strain evidence="8">JCM 17459</strain>
    </source>
</reference>
<feature type="transmembrane region" description="Helical" evidence="5">
    <location>
        <begin position="46"/>
        <end position="64"/>
    </location>
</feature>
<feature type="transmembrane region" description="Helical" evidence="5">
    <location>
        <begin position="162"/>
        <end position="183"/>
    </location>
</feature>
<feature type="transmembrane region" description="Helical" evidence="5">
    <location>
        <begin position="409"/>
        <end position="426"/>
    </location>
</feature>
<feature type="transmembrane region" description="Helical" evidence="5">
    <location>
        <begin position="277"/>
        <end position="295"/>
    </location>
</feature>
<keyword evidence="3 5" id="KW-1133">Transmembrane helix</keyword>
<evidence type="ECO:0000313" key="8">
    <source>
        <dbReference type="Proteomes" id="UP001499841"/>
    </source>
</evidence>
<proteinExistence type="predicted"/>
<feature type="transmembrane region" description="Helical" evidence="5">
    <location>
        <begin position="385"/>
        <end position="403"/>
    </location>
</feature>
<evidence type="ECO:0000256" key="4">
    <source>
        <dbReference type="ARBA" id="ARBA00023136"/>
    </source>
</evidence>
<feature type="transmembrane region" description="Helical" evidence="5">
    <location>
        <begin position="137"/>
        <end position="155"/>
    </location>
</feature>
<keyword evidence="4 5" id="KW-0472">Membrane</keyword>
<feature type="domain" description="O-antigen ligase-related" evidence="6">
    <location>
        <begin position="237"/>
        <end position="364"/>
    </location>
</feature>
<feature type="transmembrane region" description="Helical" evidence="5">
    <location>
        <begin position="84"/>
        <end position="102"/>
    </location>
</feature>
<dbReference type="PANTHER" id="PTHR37422">
    <property type="entry name" value="TEICHURONIC ACID BIOSYNTHESIS PROTEIN TUAE"/>
    <property type="match status" value="1"/>
</dbReference>
<keyword evidence="8" id="KW-1185">Reference proteome</keyword>